<comment type="caution">
    <text evidence="2">The sequence shown here is derived from an EMBL/GenBank/DDBJ whole genome shotgun (WGS) entry which is preliminary data.</text>
</comment>
<keyword evidence="3" id="KW-1185">Reference proteome</keyword>
<gene>
    <name evidence="2" type="ORF">BG006_004653</name>
</gene>
<evidence type="ECO:0000313" key="2">
    <source>
        <dbReference type="EMBL" id="KAF9310991.1"/>
    </source>
</evidence>
<feature type="non-terminal residue" evidence="2">
    <location>
        <position position="1"/>
    </location>
</feature>
<evidence type="ECO:0000313" key="3">
    <source>
        <dbReference type="Proteomes" id="UP000696485"/>
    </source>
</evidence>
<feature type="region of interest" description="Disordered" evidence="1">
    <location>
        <begin position="1"/>
        <end position="60"/>
    </location>
</feature>
<evidence type="ECO:0000256" key="1">
    <source>
        <dbReference type="SAM" id="MobiDB-lite"/>
    </source>
</evidence>
<name>A0A9P5VG41_9FUNG</name>
<protein>
    <submittedName>
        <fullName evidence="2">Uncharacterized protein</fullName>
    </submittedName>
</protein>
<feature type="compositionally biased region" description="Polar residues" evidence="1">
    <location>
        <begin position="14"/>
        <end position="30"/>
    </location>
</feature>
<dbReference type="AlphaFoldDB" id="A0A9P5VG41"/>
<sequence length="242" mass="26131">PMSSADHKRKASSPEATTTTIESSTLGSSDHQPKKPRTEDTTTTTKNTIDHAPDCDDPSCPGCGEGELELQFDGKPSALELFSLAREEASKESLSTHGTGAAKKLFDLAIEAFEELEKSNAHLEMGDDPASEVAKTLLETKIQHAACVVAVGNYMPSLAMDQDGVAKYQKLFREHAMMAGENSAALIGQGIAELSAVNLARQLFEQAFQHIEKARAAKPELFEQNADIQSLYGSCLFNKARM</sequence>
<proteinExistence type="predicted"/>
<accession>A0A9P5VG41</accession>
<dbReference type="EMBL" id="JAAAUY010002589">
    <property type="protein sequence ID" value="KAF9310991.1"/>
    <property type="molecule type" value="Genomic_DNA"/>
</dbReference>
<dbReference type="Proteomes" id="UP000696485">
    <property type="component" value="Unassembled WGS sequence"/>
</dbReference>
<organism evidence="2 3">
    <name type="scientific">Podila minutissima</name>
    <dbReference type="NCBI Taxonomy" id="64525"/>
    <lineage>
        <taxon>Eukaryota</taxon>
        <taxon>Fungi</taxon>
        <taxon>Fungi incertae sedis</taxon>
        <taxon>Mucoromycota</taxon>
        <taxon>Mortierellomycotina</taxon>
        <taxon>Mortierellomycetes</taxon>
        <taxon>Mortierellales</taxon>
        <taxon>Mortierellaceae</taxon>
        <taxon>Podila</taxon>
    </lineage>
</organism>
<reference evidence="2" key="1">
    <citation type="journal article" date="2020" name="Fungal Divers.">
        <title>Resolving the Mortierellaceae phylogeny through synthesis of multi-gene phylogenetics and phylogenomics.</title>
        <authorList>
            <person name="Vandepol N."/>
            <person name="Liber J."/>
            <person name="Desiro A."/>
            <person name="Na H."/>
            <person name="Kennedy M."/>
            <person name="Barry K."/>
            <person name="Grigoriev I.V."/>
            <person name="Miller A.N."/>
            <person name="O'Donnell K."/>
            <person name="Stajich J.E."/>
            <person name="Bonito G."/>
        </authorList>
    </citation>
    <scope>NUCLEOTIDE SEQUENCE</scope>
    <source>
        <strain evidence="2">NVP1</strain>
    </source>
</reference>
<feature type="non-terminal residue" evidence="2">
    <location>
        <position position="242"/>
    </location>
</feature>
<feature type="compositionally biased region" description="Basic and acidic residues" evidence="1">
    <location>
        <begin position="31"/>
        <end position="40"/>
    </location>
</feature>